<dbReference type="PRINTS" id="PR00133">
    <property type="entry name" value="GLHYDRLASE3"/>
</dbReference>
<dbReference type="InterPro" id="IPR002772">
    <property type="entry name" value="Glyco_hydro_3_C"/>
</dbReference>
<dbReference type="SUPFAM" id="SSF51445">
    <property type="entry name" value="(Trans)glycosidases"/>
    <property type="match status" value="1"/>
</dbReference>
<keyword evidence="3" id="KW-0378">Hydrolase</keyword>
<dbReference type="InterPro" id="IPR017853">
    <property type="entry name" value="GH"/>
</dbReference>
<dbReference type="GO" id="GO:0046556">
    <property type="term" value="F:alpha-L-arabinofuranosidase activity"/>
    <property type="evidence" value="ECO:0007669"/>
    <property type="project" value="TreeGrafter"/>
</dbReference>
<dbReference type="Pfam" id="PF00933">
    <property type="entry name" value="Glyco_hydro_3"/>
    <property type="match status" value="1"/>
</dbReference>
<evidence type="ECO:0000259" key="4">
    <source>
        <dbReference type="SMART" id="SM01217"/>
    </source>
</evidence>
<comment type="similarity">
    <text evidence="1">Belongs to the glycosyl hydrolase 3 family.</text>
</comment>
<reference evidence="5 6" key="1">
    <citation type="submission" date="2019-04" db="EMBL/GenBank/DDBJ databases">
        <authorList>
            <person name="Van Vliet M D."/>
        </authorList>
    </citation>
    <scope>NUCLEOTIDE SEQUENCE [LARGE SCALE GENOMIC DNA]</scope>
    <source>
        <strain evidence="5 6">F1</strain>
    </source>
</reference>
<gene>
    <name evidence="5" type="ORF">PDESU_01092</name>
</gene>
<dbReference type="FunFam" id="2.60.40.10:FF:000495">
    <property type="entry name" value="Periplasmic beta-glucosidase"/>
    <property type="match status" value="1"/>
</dbReference>
<feature type="domain" description="Fibronectin type III-like" evidence="4">
    <location>
        <begin position="699"/>
        <end position="768"/>
    </location>
</feature>
<evidence type="ECO:0000256" key="3">
    <source>
        <dbReference type="ARBA" id="ARBA00022801"/>
    </source>
</evidence>
<dbReference type="RefSeq" id="WP_136078194.1">
    <property type="nucleotide sequence ID" value="NZ_CAAHFG010000001.1"/>
</dbReference>
<dbReference type="InterPro" id="IPR013783">
    <property type="entry name" value="Ig-like_fold"/>
</dbReference>
<dbReference type="SMART" id="SM01217">
    <property type="entry name" value="Fn3_like"/>
    <property type="match status" value="1"/>
</dbReference>
<accession>A0A6C2TY60</accession>
<dbReference type="EMBL" id="CAAHFG010000001">
    <property type="protein sequence ID" value="VGO12539.1"/>
    <property type="molecule type" value="Genomic_DNA"/>
</dbReference>
<dbReference type="PANTHER" id="PTHR42721">
    <property type="entry name" value="SUGAR HYDROLASE-RELATED"/>
    <property type="match status" value="1"/>
</dbReference>
<dbReference type="GO" id="GO:0031222">
    <property type="term" value="P:arabinan catabolic process"/>
    <property type="evidence" value="ECO:0007669"/>
    <property type="project" value="TreeGrafter"/>
</dbReference>
<dbReference type="InterPro" id="IPR036881">
    <property type="entry name" value="Glyco_hydro_3_C_sf"/>
</dbReference>
<dbReference type="Proteomes" id="UP000366872">
    <property type="component" value="Unassembled WGS sequence"/>
</dbReference>
<evidence type="ECO:0000256" key="1">
    <source>
        <dbReference type="ARBA" id="ARBA00005336"/>
    </source>
</evidence>
<organism evidence="5 6">
    <name type="scientific">Pontiella desulfatans</name>
    <dbReference type="NCBI Taxonomy" id="2750659"/>
    <lineage>
        <taxon>Bacteria</taxon>
        <taxon>Pseudomonadati</taxon>
        <taxon>Kiritimatiellota</taxon>
        <taxon>Kiritimatiellia</taxon>
        <taxon>Kiritimatiellales</taxon>
        <taxon>Pontiellaceae</taxon>
        <taxon>Pontiella</taxon>
    </lineage>
</organism>
<evidence type="ECO:0000256" key="2">
    <source>
        <dbReference type="ARBA" id="ARBA00022729"/>
    </source>
</evidence>
<protein>
    <submittedName>
        <fullName evidence="5">Beta-glucosidase BoGH3B</fullName>
    </submittedName>
</protein>
<dbReference type="Gene3D" id="3.40.50.1700">
    <property type="entry name" value="Glycoside hydrolase family 3 C-terminal domain"/>
    <property type="match status" value="1"/>
</dbReference>
<dbReference type="InterPro" id="IPR036962">
    <property type="entry name" value="Glyco_hydro_3_N_sf"/>
</dbReference>
<name>A0A6C2TY60_PONDE</name>
<evidence type="ECO:0000313" key="5">
    <source>
        <dbReference type="EMBL" id="VGO12539.1"/>
    </source>
</evidence>
<dbReference type="InterPro" id="IPR026891">
    <property type="entry name" value="Fn3-like"/>
</dbReference>
<dbReference type="SUPFAM" id="SSF52279">
    <property type="entry name" value="Beta-D-glucan exohydrolase, C-terminal domain"/>
    <property type="match status" value="1"/>
</dbReference>
<dbReference type="InterPro" id="IPR001764">
    <property type="entry name" value="Glyco_hydro_3_N"/>
</dbReference>
<dbReference type="InterPro" id="IPR044993">
    <property type="entry name" value="BXL"/>
</dbReference>
<dbReference type="PANTHER" id="PTHR42721:SF3">
    <property type="entry name" value="BETA-D-XYLOSIDASE 5-RELATED"/>
    <property type="match status" value="1"/>
</dbReference>
<dbReference type="Pfam" id="PF14310">
    <property type="entry name" value="Fn3-like"/>
    <property type="match status" value="1"/>
</dbReference>
<dbReference type="Gene3D" id="2.60.40.10">
    <property type="entry name" value="Immunoglobulins"/>
    <property type="match status" value="1"/>
</dbReference>
<proteinExistence type="inferred from homology"/>
<dbReference type="AlphaFoldDB" id="A0A6C2TY60"/>
<dbReference type="GO" id="GO:0045493">
    <property type="term" value="P:xylan catabolic process"/>
    <property type="evidence" value="ECO:0007669"/>
    <property type="project" value="InterPro"/>
</dbReference>
<dbReference type="Gene3D" id="3.20.20.300">
    <property type="entry name" value="Glycoside hydrolase, family 3, N-terminal domain"/>
    <property type="match status" value="1"/>
</dbReference>
<dbReference type="GO" id="GO:0009044">
    <property type="term" value="F:xylan 1,4-beta-xylosidase activity"/>
    <property type="evidence" value="ECO:0007669"/>
    <property type="project" value="InterPro"/>
</dbReference>
<evidence type="ECO:0000313" key="6">
    <source>
        <dbReference type="Proteomes" id="UP000366872"/>
    </source>
</evidence>
<dbReference type="GO" id="GO:0008422">
    <property type="term" value="F:beta-glucosidase activity"/>
    <property type="evidence" value="ECO:0007669"/>
    <property type="project" value="UniProtKB-ARBA"/>
</dbReference>
<sequence length="781" mass="85185">MIKSTRTVPDAKDPSLESALNAADGYLNAGLPVEERVELLLSSMSVEEKVNQLTSAYAKTDQEGNAPGGLAEEFKTRLEQGLGSVQFVNLPHDAGQSAELANMIQTHLLDQSGRGIPVLLVGEACHGLIAHKATSFPQAIALASTWNPALVERVYAVAAKEARSRGNHLMNTPVLDLARDPRWGRMEETYGEDVHMVTQMGLAAVRGLQGVGETVDANRVVSTLKHFAAYGQCDGGRNFAPTNVPRRLFMEEILEPFRQVFSKAQAWGVMPSHSEVDGVPAHGDGRLLVNLLRKEWGFKGVVVSDYHDIHRLDLLHHVVPTQQDAALLALRAGVTLDFPEGASYRTLIESLDCNPEYRPDLDDRVREVLTLKFMLGLFEQPFVDAGRAVEIQDDPEKKNLALEAAEKAVILLKNSKHTLPLDKGKLKRIAVIGPNAEETILGGYSHWMTSARSIKDGLEDYLTGSDVEICFARGCGITAGGKTFAQLETGEELNTPVETIPYDVEQESIRAAAEMAKGCDVAVVCVGDDYFSTREAFYMRETLGDRGSIDLVGNQEALVQAVIETGTPTVVVLMHGRSISINYANAHAAAILDGWYLGEETATAICKTLFGENNPGGKLVVSVPRSSAHLPCHYSQRHSANWKGYLFEDSSPLYSFGFGLSYTTFRLDNIALSASVIQAGDSCGVSLDVTNTGQMAGDEVVQIYLRDVVGSTTRPDRMLKAFRRVSLEPGQTKHLSLTLDAEAFEMIDLDFERVIEPGAFTVFVGTSSRMEDLVELTLFVE</sequence>
<keyword evidence="2" id="KW-0732">Signal</keyword>
<dbReference type="Pfam" id="PF01915">
    <property type="entry name" value="Glyco_hydro_3_C"/>
    <property type="match status" value="1"/>
</dbReference>
<keyword evidence="6" id="KW-1185">Reference proteome</keyword>